<accession>A0A2S9XCW6</accession>
<comment type="caution">
    <text evidence="3">The sequence shown here is derived from an EMBL/GenBank/DDBJ whole genome shotgun (WGS) entry which is preliminary data.</text>
</comment>
<dbReference type="Gene3D" id="3.40.30.10">
    <property type="entry name" value="Glutaredoxin"/>
    <property type="match status" value="1"/>
</dbReference>
<evidence type="ECO:0000256" key="1">
    <source>
        <dbReference type="SAM" id="SignalP"/>
    </source>
</evidence>
<reference evidence="3 4" key="1">
    <citation type="submission" date="2018-03" db="EMBL/GenBank/DDBJ databases">
        <title>Draft Genome Sequences of the Obligatory Marine Myxobacteria Enhygromyxa salina SWB005.</title>
        <authorList>
            <person name="Poehlein A."/>
            <person name="Moghaddam J.A."/>
            <person name="Harms H."/>
            <person name="Alanjari M."/>
            <person name="Koenig G.M."/>
            <person name="Daniel R."/>
            <person name="Schaeberle T.F."/>
        </authorList>
    </citation>
    <scope>NUCLEOTIDE SEQUENCE [LARGE SCALE GENOMIC DNA]</scope>
    <source>
        <strain evidence="3 4">SWB005</strain>
    </source>
</reference>
<dbReference type="OrthoDB" id="9813820at2"/>
<evidence type="ECO:0000313" key="3">
    <source>
        <dbReference type="EMBL" id="PRP90640.1"/>
    </source>
</evidence>
<dbReference type="CDD" id="cd02966">
    <property type="entry name" value="TlpA_like_family"/>
    <property type="match status" value="1"/>
</dbReference>
<dbReference type="InterPro" id="IPR000866">
    <property type="entry name" value="AhpC/TSA"/>
</dbReference>
<feature type="domain" description="Thioredoxin" evidence="2">
    <location>
        <begin position="42"/>
        <end position="181"/>
    </location>
</feature>
<dbReference type="Proteomes" id="UP000237968">
    <property type="component" value="Unassembled WGS sequence"/>
</dbReference>
<sequence length="181" mass="19343">MKDQRSHHPLCTTRSLLFALASLGLALTGCERPSAASSNAPMRAGQPAPALSAVDAQGRPIDLATFAGKIVLVDFWASWCEPCQEAMPGLDQLAADYADQVVVIGVSVDEDPEQARAFVERVGVGFPIVHDADHSIAARWVPPKMPTTFVIDPAGDIVEVHGGYNSASLTELRAQIERIQN</sequence>
<name>A0A2S9XCW6_9BACT</name>
<dbReference type="PROSITE" id="PS51352">
    <property type="entry name" value="THIOREDOXIN_2"/>
    <property type="match status" value="1"/>
</dbReference>
<dbReference type="Pfam" id="PF00578">
    <property type="entry name" value="AhpC-TSA"/>
    <property type="match status" value="1"/>
</dbReference>
<dbReference type="PROSITE" id="PS51257">
    <property type="entry name" value="PROKAR_LIPOPROTEIN"/>
    <property type="match status" value="1"/>
</dbReference>
<dbReference type="InterPro" id="IPR036249">
    <property type="entry name" value="Thioredoxin-like_sf"/>
</dbReference>
<dbReference type="InterPro" id="IPR050553">
    <property type="entry name" value="Thioredoxin_ResA/DsbE_sf"/>
</dbReference>
<protein>
    <submittedName>
        <fullName evidence="3">Thiol-disulfide oxidoreductase ResA</fullName>
    </submittedName>
</protein>
<dbReference type="AlphaFoldDB" id="A0A2S9XCW6"/>
<keyword evidence="4" id="KW-1185">Reference proteome</keyword>
<dbReference type="GO" id="GO:0016491">
    <property type="term" value="F:oxidoreductase activity"/>
    <property type="evidence" value="ECO:0007669"/>
    <property type="project" value="InterPro"/>
</dbReference>
<keyword evidence="1" id="KW-0732">Signal</keyword>
<dbReference type="EMBL" id="PVNK01000275">
    <property type="protein sequence ID" value="PRP90640.1"/>
    <property type="molecule type" value="Genomic_DNA"/>
</dbReference>
<organism evidence="3 4">
    <name type="scientific">Enhygromyxa salina</name>
    <dbReference type="NCBI Taxonomy" id="215803"/>
    <lineage>
        <taxon>Bacteria</taxon>
        <taxon>Pseudomonadati</taxon>
        <taxon>Myxococcota</taxon>
        <taxon>Polyangia</taxon>
        <taxon>Nannocystales</taxon>
        <taxon>Nannocystaceae</taxon>
        <taxon>Enhygromyxa</taxon>
    </lineage>
</organism>
<dbReference type="GO" id="GO:0016209">
    <property type="term" value="F:antioxidant activity"/>
    <property type="evidence" value="ECO:0007669"/>
    <property type="project" value="InterPro"/>
</dbReference>
<dbReference type="PANTHER" id="PTHR42852">
    <property type="entry name" value="THIOL:DISULFIDE INTERCHANGE PROTEIN DSBE"/>
    <property type="match status" value="1"/>
</dbReference>
<gene>
    <name evidence="3" type="primary">resA_5</name>
    <name evidence="3" type="ORF">ENSA5_63110</name>
</gene>
<dbReference type="SUPFAM" id="SSF52833">
    <property type="entry name" value="Thioredoxin-like"/>
    <property type="match status" value="1"/>
</dbReference>
<evidence type="ECO:0000259" key="2">
    <source>
        <dbReference type="PROSITE" id="PS51352"/>
    </source>
</evidence>
<feature type="signal peptide" evidence="1">
    <location>
        <begin position="1"/>
        <end position="26"/>
    </location>
</feature>
<evidence type="ECO:0000313" key="4">
    <source>
        <dbReference type="Proteomes" id="UP000237968"/>
    </source>
</evidence>
<proteinExistence type="predicted"/>
<dbReference type="InterPro" id="IPR013766">
    <property type="entry name" value="Thioredoxin_domain"/>
</dbReference>
<dbReference type="PANTHER" id="PTHR42852:SF17">
    <property type="entry name" value="THIOREDOXIN-LIKE PROTEIN HI_1115"/>
    <property type="match status" value="1"/>
</dbReference>
<dbReference type="RefSeq" id="WP_106395484.1">
    <property type="nucleotide sequence ID" value="NZ_PVNK01000275.1"/>
</dbReference>
<feature type="chain" id="PRO_5015755713" evidence="1">
    <location>
        <begin position="27"/>
        <end position="181"/>
    </location>
</feature>